<evidence type="ECO:0000313" key="4">
    <source>
        <dbReference type="Proteomes" id="UP000799118"/>
    </source>
</evidence>
<feature type="domain" description="DUF6589" evidence="2">
    <location>
        <begin position="476"/>
        <end position="799"/>
    </location>
</feature>
<protein>
    <recommendedName>
        <fullName evidence="2">DUF6589 domain-containing protein</fullName>
    </recommendedName>
</protein>
<proteinExistence type="predicted"/>
<accession>A0A6A4HIS7</accession>
<dbReference type="OrthoDB" id="3256296at2759"/>
<feature type="compositionally biased region" description="Polar residues" evidence="1">
    <location>
        <begin position="100"/>
        <end position="117"/>
    </location>
</feature>
<dbReference type="EMBL" id="ML769508">
    <property type="protein sequence ID" value="KAE9396795.1"/>
    <property type="molecule type" value="Genomic_DNA"/>
</dbReference>
<sequence>MADEIKKKRPYKKWSAIPTIPTISEIPGALATSSTFSPSIPASDTLDSALATAQKSLNNLITPETRTFPIHNSETGLPTPESAPLQPAHALSFPEFDPTTPESSLAQPRDVSSQYNIPETPDSDLLQDSMQILSLDSPFIPAPPRIVKRVLTDAEKRELDIENADRVLDLIAEKFSDHGSGGIGKFLDIMLTCCDDKKRGVPLRNRRMVQSWLQGKTTIRPVDNLKKMYNHKYSFPAANSSLVSECEHHFSPSADLSTIHYTCIAISSWALRLVGNLLYTGIGNLTKDSEEDDTEFWTRLPASKVEKIHLVSSTFTVKTHAEHLRNREPAVWYITECMAASRKKGIPYIKAMCPHPPISSSDCFELTTGYLPMRLGIWHFVCLSHVDVKCISMRLGLSVSKTTAKTALKHLADIGLQYLKQATEDGYKEKRAVTSAVIDNQQQYQHGTGGTAIWLENIAQGAFSRLDYIERVIANNHAKLTTEKLYDLIDWSHAHSIQAHHHVRALIEFIPFLNPLGPLLSKRFHTAPLAKRWMEESRITWIQCLKSNAEKEMELAGMQQVMEDFDEQHGFKPEYSEELLNWYSGDGRSYKCMLSVQRNLMITQTLTPESIEANARTASDKIFTPEVWHMRSTNLSTIASNHFGPAASPDPSSLSRSAAATGMHHPPDLKKIQLLSNISEYESILECKLIGLLEIDDEDTLLLHFEKLHTKQKLPPLDNIHLDSLIEMGKIIVYRYASLNAYKRALLKEASVNARPTLRVPTGKVWDPSSATKTRISEAAPQGHVEAEGFDGDRVLANSDIGHFIEIMKIWIFVFGGSSNSNYMGFLLKMYCFLHYEAEPDLANTVLDNWLVNLTGQSGHWIERDLMQEHNNKYTEEMIGKHGGDFDDPLH</sequence>
<organism evidence="3 4">
    <name type="scientific">Gymnopus androsaceus JB14</name>
    <dbReference type="NCBI Taxonomy" id="1447944"/>
    <lineage>
        <taxon>Eukaryota</taxon>
        <taxon>Fungi</taxon>
        <taxon>Dikarya</taxon>
        <taxon>Basidiomycota</taxon>
        <taxon>Agaricomycotina</taxon>
        <taxon>Agaricomycetes</taxon>
        <taxon>Agaricomycetidae</taxon>
        <taxon>Agaricales</taxon>
        <taxon>Marasmiineae</taxon>
        <taxon>Omphalotaceae</taxon>
        <taxon>Gymnopus</taxon>
    </lineage>
</organism>
<feature type="compositionally biased region" description="Polar residues" evidence="1">
    <location>
        <begin position="64"/>
        <end position="76"/>
    </location>
</feature>
<reference evidence="3" key="1">
    <citation type="journal article" date="2019" name="Environ. Microbiol.">
        <title>Fungal ecological strategies reflected in gene transcription - a case study of two litter decomposers.</title>
        <authorList>
            <person name="Barbi F."/>
            <person name="Kohler A."/>
            <person name="Barry K."/>
            <person name="Baskaran P."/>
            <person name="Daum C."/>
            <person name="Fauchery L."/>
            <person name="Ihrmark K."/>
            <person name="Kuo A."/>
            <person name="LaButti K."/>
            <person name="Lipzen A."/>
            <person name="Morin E."/>
            <person name="Grigoriev I.V."/>
            <person name="Henrissat B."/>
            <person name="Lindahl B."/>
            <person name="Martin F."/>
        </authorList>
    </citation>
    <scope>NUCLEOTIDE SEQUENCE</scope>
    <source>
        <strain evidence="3">JB14</strain>
    </source>
</reference>
<feature type="domain" description="DUF6589" evidence="2">
    <location>
        <begin position="800"/>
        <end position="888"/>
    </location>
</feature>
<dbReference type="AlphaFoldDB" id="A0A6A4HIS7"/>
<dbReference type="Pfam" id="PF20231">
    <property type="entry name" value="DUF6589"/>
    <property type="match status" value="2"/>
</dbReference>
<feature type="region of interest" description="Disordered" evidence="1">
    <location>
        <begin position="64"/>
        <end position="118"/>
    </location>
</feature>
<dbReference type="Proteomes" id="UP000799118">
    <property type="component" value="Unassembled WGS sequence"/>
</dbReference>
<gene>
    <name evidence="3" type="ORF">BT96DRAFT_996436</name>
</gene>
<evidence type="ECO:0000256" key="1">
    <source>
        <dbReference type="SAM" id="MobiDB-lite"/>
    </source>
</evidence>
<evidence type="ECO:0000313" key="3">
    <source>
        <dbReference type="EMBL" id="KAE9396795.1"/>
    </source>
</evidence>
<name>A0A6A4HIS7_9AGAR</name>
<evidence type="ECO:0000259" key="2">
    <source>
        <dbReference type="Pfam" id="PF20231"/>
    </source>
</evidence>
<keyword evidence="4" id="KW-1185">Reference proteome</keyword>
<dbReference type="InterPro" id="IPR046496">
    <property type="entry name" value="DUF6589"/>
</dbReference>